<dbReference type="Pfam" id="PF00155">
    <property type="entry name" value="Aminotran_1_2"/>
    <property type="match status" value="1"/>
</dbReference>
<dbReference type="PROSITE" id="PS00599">
    <property type="entry name" value="AA_TRANSFER_CLASS_2"/>
    <property type="match status" value="1"/>
</dbReference>
<dbReference type="PANTHER" id="PTHR42885">
    <property type="entry name" value="HISTIDINOL-PHOSPHATE AMINOTRANSFERASE-RELATED"/>
    <property type="match status" value="1"/>
</dbReference>
<evidence type="ECO:0000256" key="11">
    <source>
        <dbReference type="ARBA" id="ARBA00047481"/>
    </source>
</evidence>
<keyword evidence="5" id="KW-0032">Aminotransferase</keyword>
<dbReference type="InterPro" id="IPR015421">
    <property type="entry name" value="PyrdxlP-dep_Trfase_major"/>
</dbReference>
<dbReference type="CDD" id="cd00609">
    <property type="entry name" value="AAT_like"/>
    <property type="match status" value="1"/>
</dbReference>
<evidence type="ECO:0000256" key="4">
    <source>
        <dbReference type="ARBA" id="ARBA00012748"/>
    </source>
</evidence>
<dbReference type="Proteomes" id="UP000094385">
    <property type="component" value="Unassembled WGS sequence"/>
</dbReference>
<protein>
    <recommendedName>
        <fullName evidence="4">histidinol-phosphate transaminase</fullName>
        <ecNumber evidence="4">2.6.1.9</ecNumber>
    </recommendedName>
    <alternativeName>
        <fullName evidence="10">Imidazole acetol-phosphate transaminase</fullName>
    </alternativeName>
</protein>
<keyword evidence="7" id="KW-0808">Transferase</keyword>
<dbReference type="Gene3D" id="3.40.640.10">
    <property type="entry name" value="Type I PLP-dependent aspartate aminotransferase-like (Major domain)"/>
    <property type="match status" value="1"/>
</dbReference>
<dbReference type="InterPro" id="IPR015422">
    <property type="entry name" value="PyrdxlP-dep_Trfase_small"/>
</dbReference>
<dbReference type="InterPro" id="IPR001917">
    <property type="entry name" value="Aminotrans_II_pyridoxalP_BS"/>
</dbReference>
<dbReference type="Gene3D" id="3.90.1150.10">
    <property type="entry name" value="Aspartate Aminotransferase, domain 1"/>
    <property type="match status" value="1"/>
</dbReference>
<evidence type="ECO:0000256" key="3">
    <source>
        <dbReference type="ARBA" id="ARBA00008392"/>
    </source>
</evidence>
<comment type="pathway">
    <text evidence="2">Amino-acid biosynthesis; L-histidine biosynthesis; L-histidine from 5-phospho-alpha-D-ribose 1-diphosphate: step 7/9.</text>
</comment>
<evidence type="ECO:0000256" key="10">
    <source>
        <dbReference type="ARBA" id="ARBA00030262"/>
    </source>
</evidence>
<dbReference type="STRING" id="675824.A0A1E3QFJ0"/>
<evidence type="ECO:0000256" key="5">
    <source>
        <dbReference type="ARBA" id="ARBA00022576"/>
    </source>
</evidence>
<name>A0A1E3QFJ0_LIPST</name>
<dbReference type="EC" id="2.6.1.9" evidence="4"/>
<organism evidence="13 14">
    <name type="scientific">Lipomyces starkeyi NRRL Y-11557</name>
    <dbReference type="NCBI Taxonomy" id="675824"/>
    <lineage>
        <taxon>Eukaryota</taxon>
        <taxon>Fungi</taxon>
        <taxon>Dikarya</taxon>
        <taxon>Ascomycota</taxon>
        <taxon>Saccharomycotina</taxon>
        <taxon>Lipomycetes</taxon>
        <taxon>Lipomycetales</taxon>
        <taxon>Lipomycetaceae</taxon>
        <taxon>Lipomyces</taxon>
    </lineage>
</organism>
<proteinExistence type="inferred from homology"/>
<dbReference type="OrthoDB" id="2015537at2759"/>
<accession>A0A1E3QFJ0</accession>
<evidence type="ECO:0000313" key="13">
    <source>
        <dbReference type="EMBL" id="ODQ76348.1"/>
    </source>
</evidence>
<keyword evidence="8" id="KW-0663">Pyridoxal phosphate</keyword>
<dbReference type="GO" id="GO:0030170">
    <property type="term" value="F:pyridoxal phosphate binding"/>
    <property type="evidence" value="ECO:0007669"/>
    <property type="project" value="InterPro"/>
</dbReference>
<evidence type="ECO:0000256" key="2">
    <source>
        <dbReference type="ARBA" id="ARBA00005011"/>
    </source>
</evidence>
<dbReference type="EMBL" id="KV454289">
    <property type="protein sequence ID" value="ODQ76348.1"/>
    <property type="molecule type" value="Genomic_DNA"/>
</dbReference>
<gene>
    <name evidence="13" type="ORF">LIPSTDRAFT_89607</name>
</gene>
<evidence type="ECO:0000256" key="7">
    <source>
        <dbReference type="ARBA" id="ARBA00022679"/>
    </source>
</evidence>
<evidence type="ECO:0000313" key="14">
    <source>
        <dbReference type="Proteomes" id="UP000094385"/>
    </source>
</evidence>
<keyword evidence="6" id="KW-0028">Amino-acid biosynthesis</keyword>
<evidence type="ECO:0000256" key="1">
    <source>
        <dbReference type="ARBA" id="ARBA00001933"/>
    </source>
</evidence>
<evidence type="ECO:0000256" key="8">
    <source>
        <dbReference type="ARBA" id="ARBA00022898"/>
    </source>
</evidence>
<dbReference type="NCBIfam" id="TIGR01141">
    <property type="entry name" value="hisC"/>
    <property type="match status" value="1"/>
</dbReference>
<keyword evidence="14" id="KW-1185">Reference proteome</keyword>
<dbReference type="SUPFAM" id="SSF53383">
    <property type="entry name" value="PLP-dependent transferases"/>
    <property type="match status" value="1"/>
</dbReference>
<feature type="domain" description="Aminotransferase class I/classII large" evidence="12">
    <location>
        <begin position="42"/>
        <end position="407"/>
    </location>
</feature>
<dbReference type="PANTHER" id="PTHR42885:SF2">
    <property type="entry name" value="HISTIDINOL-PHOSPHATE AMINOTRANSFERASE"/>
    <property type="match status" value="1"/>
</dbReference>
<dbReference type="InterPro" id="IPR005861">
    <property type="entry name" value="HisP_aminotrans"/>
</dbReference>
<dbReference type="AlphaFoldDB" id="A0A1E3QFJ0"/>
<evidence type="ECO:0000259" key="12">
    <source>
        <dbReference type="Pfam" id="PF00155"/>
    </source>
</evidence>
<dbReference type="InterPro" id="IPR015424">
    <property type="entry name" value="PyrdxlP-dep_Trfase"/>
</dbReference>
<reference evidence="13 14" key="1">
    <citation type="journal article" date="2016" name="Proc. Natl. Acad. Sci. U.S.A.">
        <title>Comparative genomics of biotechnologically important yeasts.</title>
        <authorList>
            <person name="Riley R."/>
            <person name="Haridas S."/>
            <person name="Wolfe K.H."/>
            <person name="Lopes M.R."/>
            <person name="Hittinger C.T."/>
            <person name="Goeker M."/>
            <person name="Salamov A.A."/>
            <person name="Wisecaver J.H."/>
            <person name="Long T.M."/>
            <person name="Calvey C.H."/>
            <person name="Aerts A.L."/>
            <person name="Barry K.W."/>
            <person name="Choi C."/>
            <person name="Clum A."/>
            <person name="Coughlan A.Y."/>
            <person name="Deshpande S."/>
            <person name="Douglass A.P."/>
            <person name="Hanson S.J."/>
            <person name="Klenk H.-P."/>
            <person name="LaButti K.M."/>
            <person name="Lapidus A."/>
            <person name="Lindquist E.A."/>
            <person name="Lipzen A.M."/>
            <person name="Meier-Kolthoff J.P."/>
            <person name="Ohm R.A."/>
            <person name="Otillar R.P."/>
            <person name="Pangilinan J.L."/>
            <person name="Peng Y."/>
            <person name="Rokas A."/>
            <person name="Rosa C.A."/>
            <person name="Scheuner C."/>
            <person name="Sibirny A.A."/>
            <person name="Slot J.C."/>
            <person name="Stielow J.B."/>
            <person name="Sun H."/>
            <person name="Kurtzman C.P."/>
            <person name="Blackwell M."/>
            <person name="Grigoriev I.V."/>
            <person name="Jeffries T.W."/>
        </authorList>
    </citation>
    <scope>NUCLEOTIDE SEQUENCE [LARGE SCALE GENOMIC DNA]</scope>
    <source>
        <strain evidence="13 14">NRRL Y-11557</strain>
    </source>
</reference>
<sequence>MTVSNLTSPAFRLEAITRPNILLLEPYRCARDFSVSDYKTGVLLDANENAYGPSVYTSDVASSKDPSRLIETDLIAGLHRYPDPHQEDVKQLLCDLRNAPNKGKSNIIPLTPDNLYVGVGSDECIDTVIRCFAAPGRDKMLTCPPTYGMYSVSAQVNDVEVVTVNLDLETKGFPLRVDKVMEALSNDSSIHLVYLCSPGNPTASLVDPESVKKILTHPTWNGIVVVDEAYIDFSPAGSSIAPLVTEYDNLIVMQTLSKAFGMAGIRLGASFASSPVTRILNNVKAPYNISSLTSTLALKALSPSGLSNMHKNIDAIVSQRARLLEELPKIPGIGNFIGGDASNFLLVQILDKPRGVPSSPTALRLYETLAVTKGVVIRYRGKEPGCVGGLRITVGTEEENTILLEKIKETLLEIYSS</sequence>
<comment type="cofactor">
    <cofactor evidence="1">
        <name>pyridoxal 5'-phosphate</name>
        <dbReference type="ChEBI" id="CHEBI:597326"/>
    </cofactor>
</comment>
<dbReference type="GO" id="GO:0000105">
    <property type="term" value="P:L-histidine biosynthetic process"/>
    <property type="evidence" value="ECO:0007669"/>
    <property type="project" value="UniProtKB-KW"/>
</dbReference>
<evidence type="ECO:0000256" key="9">
    <source>
        <dbReference type="ARBA" id="ARBA00023102"/>
    </source>
</evidence>
<dbReference type="GO" id="GO:0004400">
    <property type="term" value="F:histidinol-phosphate transaminase activity"/>
    <property type="evidence" value="ECO:0007669"/>
    <property type="project" value="UniProtKB-EC"/>
</dbReference>
<comment type="similarity">
    <text evidence="3">Belongs to the class-II pyridoxal-phosphate-dependent aminotransferase family.</text>
</comment>
<dbReference type="HAMAP" id="MF_01023">
    <property type="entry name" value="HisC_aminotrans_2"/>
    <property type="match status" value="1"/>
</dbReference>
<comment type="catalytic activity">
    <reaction evidence="11">
        <text>L-histidinol phosphate + 2-oxoglutarate = 3-(imidazol-4-yl)-2-oxopropyl phosphate + L-glutamate</text>
        <dbReference type="Rhea" id="RHEA:23744"/>
        <dbReference type="ChEBI" id="CHEBI:16810"/>
        <dbReference type="ChEBI" id="CHEBI:29985"/>
        <dbReference type="ChEBI" id="CHEBI:57766"/>
        <dbReference type="ChEBI" id="CHEBI:57980"/>
        <dbReference type="EC" id="2.6.1.9"/>
    </reaction>
</comment>
<keyword evidence="9" id="KW-0368">Histidine biosynthesis</keyword>
<dbReference type="InterPro" id="IPR004839">
    <property type="entry name" value="Aminotransferase_I/II_large"/>
</dbReference>
<evidence type="ECO:0000256" key="6">
    <source>
        <dbReference type="ARBA" id="ARBA00022605"/>
    </source>
</evidence>